<dbReference type="PANTHER" id="PTHR44051:SF8">
    <property type="entry name" value="GLUTATHIONE S-TRANSFERASE GSTA"/>
    <property type="match status" value="1"/>
</dbReference>
<dbReference type="Proteomes" id="UP000608154">
    <property type="component" value="Unassembled WGS sequence"/>
</dbReference>
<dbReference type="SUPFAM" id="SSF47616">
    <property type="entry name" value="GST C-terminal domain-like"/>
    <property type="match status" value="1"/>
</dbReference>
<accession>A0A916TVJ1</accession>
<dbReference type="PANTHER" id="PTHR44051">
    <property type="entry name" value="GLUTATHIONE S-TRANSFERASE-RELATED"/>
    <property type="match status" value="1"/>
</dbReference>
<organism evidence="4 5">
    <name type="scientific">Novosphingobium endophyticum</name>
    <dbReference type="NCBI Taxonomy" id="1955250"/>
    <lineage>
        <taxon>Bacteria</taxon>
        <taxon>Pseudomonadati</taxon>
        <taxon>Pseudomonadota</taxon>
        <taxon>Alphaproteobacteria</taxon>
        <taxon>Sphingomonadales</taxon>
        <taxon>Sphingomonadaceae</taxon>
        <taxon>Novosphingobium</taxon>
    </lineage>
</organism>
<dbReference type="SFLD" id="SFLDG01151">
    <property type="entry name" value="Main.2:_Nu-like"/>
    <property type="match status" value="1"/>
</dbReference>
<feature type="domain" description="GST C-terminal" evidence="3">
    <location>
        <begin position="89"/>
        <end position="214"/>
    </location>
</feature>
<dbReference type="InterPro" id="IPR036249">
    <property type="entry name" value="Thioredoxin-like_sf"/>
</dbReference>
<dbReference type="PROSITE" id="PS50405">
    <property type="entry name" value="GST_CTER"/>
    <property type="match status" value="1"/>
</dbReference>
<sequence length="240" mass="27126">MIDLYGISSPNVLKVIIMLEETGLTYDLHRIDIWAADQFTDEFKALNPNSKVPVIVDHDGLGGQPVTLFESGAILFYLAEKLQAFLPSTPQDRYATMQWLMLQMGTIGPMFGQATHFRSSAPAGQEYSLSRYTTEVHRLYDVLEARLSQADYLGGEDYTIADMATWPWAAMYHEQNGVELSRIPAVKRWIETIAARPAVVRAHQDWPSLVAYALERRASADPDKRDRLHGRGRYARGPRP</sequence>
<gene>
    <name evidence="4" type="ORF">GCM10011494_35120</name>
</gene>
<dbReference type="InterPro" id="IPR036282">
    <property type="entry name" value="Glutathione-S-Trfase_C_sf"/>
</dbReference>
<dbReference type="InterPro" id="IPR004046">
    <property type="entry name" value="GST_C"/>
</dbReference>
<reference evidence="4" key="2">
    <citation type="submission" date="2020-09" db="EMBL/GenBank/DDBJ databases">
        <authorList>
            <person name="Sun Q."/>
            <person name="Zhou Y."/>
        </authorList>
    </citation>
    <scope>NUCLEOTIDE SEQUENCE</scope>
    <source>
        <strain evidence="4">CGMCC 1.15095</strain>
    </source>
</reference>
<feature type="region of interest" description="Disordered" evidence="1">
    <location>
        <begin position="220"/>
        <end position="240"/>
    </location>
</feature>
<dbReference type="SUPFAM" id="SSF52833">
    <property type="entry name" value="Thioredoxin-like"/>
    <property type="match status" value="1"/>
</dbReference>
<dbReference type="InterPro" id="IPR040079">
    <property type="entry name" value="Glutathione_S-Trfase"/>
</dbReference>
<proteinExistence type="predicted"/>
<dbReference type="Gene3D" id="3.40.30.10">
    <property type="entry name" value="Glutaredoxin"/>
    <property type="match status" value="1"/>
</dbReference>
<dbReference type="PROSITE" id="PS50404">
    <property type="entry name" value="GST_NTER"/>
    <property type="match status" value="1"/>
</dbReference>
<evidence type="ECO:0000313" key="4">
    <source>
        <dbReference type="EMBL" id="GGC13226.1"/>
    </source>
</evidence>
<feature type="compositionally biased region" description="Basic residues" evidence="1">
    <location>
        <begin position="227"/>
        <end position="240"/>
    </location>
</feature>
<dbReference type="EMBL" id="BMHK01000036">
    <property type="protein sequence ID" value="GGC13226.1"/>
    <property type="molecule type" value="Genomic_DNA"/>
</dbReference>
<keyword evidence="5" id="KW-1185">Reference proteome</keyword>
<dbReference type="SFLD" id="SFLDS00019">
    <property type="entry name" value="Glutathione_Transferase_(cytos"/>
    <property type="match status" value="1"/>
</dbReference>
<evidence type="ECO:0000256" key="1">
    <source>
        <dbReference type="SAM" id="MobiDB-lite"/>
    </source>
</evidence>
<dbReference type="Pfam" id="PF13409">
    <property type="entry name" value="GST_N_2"/>
    <property type="match status" value="1"/>
</dbReference>
<dbReference type="RefSeq" id="WP_188772867.1">
    <property type="nucleotide sequence ID" value="NZ_BMHK01000036.1"/>
</dbReference>
<protein>
    <submittedName>
        <fullName evidence="4">Thiol:disulfide oxidoreductase</fullName>
    </submittedName>
</protein>
<evidence type="ECO:0000313" key="5">
    <source>
        <dbReference type="Proteomes" id="UP000608154"/>
    </source>
</evidence>
<comment type="caution">
    <text evidence="4">The sequence shown here is derived from an EMBL/GenBank/DDBJ whole genome shotgun (WGS) entry which is preliminary data.</text>
</comment>
<dbReference type="AlphaFoldDB" id="A0A916TVJ1"/>
<dbReference type="SFLD" id="SFLDG00358">
    <property type="entry name" value="Main_(cytGST)"/>
    <property type="match status" value="1"/>
</dbReference>
<feature type="domain" description="GST N-terminal" evidence="2">
    <location>
        <begin position="1"/>
        <end position="86"/>
    </location>
</feature>
<dbReference type="CDD" id="cd03048">
    <property type="entry name" value="GST_N_Ure2p_like"/>
    <property type="match status" value="1"/>
</dbReference>
<dbReference type="Pfam" id="PF00043">
    <property type="entry name" value="GST_C"/>
    <property type="match status" value="1"/>
</dbReference>
<dbReference type="InterPro" id="IPR010987">
    <property type="entry name" value="Glutathione-S-Trfase_C-like"/>
</dbReference>
<evidence type="ECO:0000259" key="3">
    <source>
        <dbReference type="PROSITE" id="PS50405"/>
    </source>
</evidence>
<dbReference type="Gene3D" id="1.20.1050.10">
    <property type="match status" value="1"/>
</dbReference>
<dbReference type="InterPro" id="IPR004045">
    <property type="entry name" value="Glutathione_S-Trfase_N"/>
</dbReference>
<evidence type="ECO:0000259" key="2">
    <source>
        <dbReference type="PROSITE" id="PS50404"/>
    </source>
</evidence>
<reference evidence="4" key="1">
    <citation type="journal article" date="2014" name="Int. J. Syst. Evol. Microbiol.">
        <title>Complete genome sequence of Corynebacterium casei LMG S-19264T (=DSM 44701T), isolated from a smear-ripened cheese.</title>
        <authorList>
            <consortium name="US DOE Joint Genome Institute (JGI-PGF)"/>
            <person name="Walter F."/>
            <person name="Albersmeier A."/>
            <person name="Kalinowski J."/>
            <person name="Ruckert C."/>
        </authorList>
    </citation>
    <scope>NUCLEOTIDE SEQUENCE</scope>
    <source>
        <strain evidence="4">CGMCC 1.15095</strain>
    </source>
</reference>
<name>A0A916TVJ1_9SPHN</name>